<dbReference type="AlphaFoldDB" id="A6UV25"/>
<dbReference type="STRING" id="419665.Maeo_0764"/>
<gene>
    <name evidence="1" type="ordered locus">Maeo_0764</name>
</gene>
<organism evidence="1 2">
    <name type="scientific">Methanococcus aeolicus (strain ATCC BAA-1280 / DSM 17508 / OCM 812 / Nankai-3)</name>
    <dbReference type="NCBI Taxonomy" id="419665"/>
    <lineage>
        <taxon>Archaea</taxon>
        <taxon>Methanobacteriati</taxon>
        <taxon>Methanobacteriota</taxon>
        <taxon>Methanomada group</taxon>
        <taxon>Methanococci</taxon>
        <taxon>Methanococcales</taxon>
        <taxon>Methanococcaceae</taxon>
        <taxon>Methanococcus</taxon>
    </lineage>
</organism>
<sequence length="503" mass="59362">MIMYNDELLKITADNIEHVQVEEMNPMPMIKLKSIKEFIMFAKKCGSGFVCVYNEKESNSGKFFVMVGGVLYWIPNKGYNKLRDYLIGSKQGYNNGNDYYEGKEFGFSKCNEYIKFKEAGFDNTHDYRNAKKLGYLKGLEELEHMGLLYNNTLNECKYINYYGDSGFIEEYDIANNADLYYFAIKNNFEDFEEFKSALLAGFRNANAYKNAYKNGFKTAEEYHLCLEEGFKTAEEYHKSLELGMHSKESLEFYDKLEKIKLKYNLDTFEEALLYDTIFNMPVNGAISIDELWDNLRNNKKIKQVPKERINAILENHDQLKNKSEKIEYTQTWYSKTFEDKDDLKKYILQQEFISSIIKYNENKEIFEKYNMPIFSKRFIIIDTSSITHKYISQLRDIIRELHFEVVTIIPRFKKSSSPIAGTYTILTNSEEGVLNIIINYIKGFGASVITNEKFEEWRKIDRWVSDNIDKYLINYSISEEDIISIDRKEILRLHLTEMIKNKK</sequence>
<evidence type="ECO:0000313" key="1">
    <source>
        <dbReference type="EMBL" id="ABR56347.1"/>
    </source>
</evidence>
<name>A6UV25_META3</name>
<evidence type="ECO:0000313" key="2">
    <source>
        <dbReference type="Proteomes" id="UP000001106"/>
    </source>
</evidence>
<accession>A6UV25</accession>
<proteinExistence type="predicted"/>
<dbReference type="eggNOG" id="arCOG06454">
    <property type="taxonomic scope" value="Archaea"/>
</dbReference>
<dbReference type="KEGG" id="mae:Maeo_0764"/>
<dbReference type="Proteomes" id="UP000001106">
    <property type="component" value="Chromosome"/>
</dbReference>
<dbReference type="HOGENOM" id="CLU_537068_0_0_2"/>
<reference evidence="1" key="1">
    <citation type="submission" date="2007-06" db="EMBL/GenBank/DDBJ databases">
        <title>Complete sequence of Methanococcus aeolicus Nankai-3.</title>
        <authorList>
            <consortium name="US DOE Joint Genome Institute"/>
            <person name="Copeland A."/>
            <person name="Lucas S."/>
            <person name="Lapidus A."/>
            <person name="Barry K."/>
            <person name="Glavina del Rio T."/>
            <person name="Dalin E."/>
            <person name="Tice H."/>
            <person name="Pitluck S."/>
            <person name="Chain P."/>
            <person name="Malfatti S."/>
            <person name="Shin M."/>
            <person name="Vergez L."/>
            <person name="Schmutz J."/>
            <person name="Larimer F."/>
            <person name="Land M."/>
            <person name="Hauser L."/>
            <person name="Kyrpides N."/>
            <person name="Lykidis A."/>
            <person name="Sieprawska-Lupa M."/>
            <person name="Whitman W.B."/>
            <person name="Richardson P."/>
        </authorList>
    </citation>
    <scope>NUCLEOTIDE SEQUENCE [LARGE SCALE GENOMIC DNA]</scope>
    <source>
        <strain evidence="1">Nankai-3</strain>
    </source>
</reference>
<keyword evidence="2" id="KW-1185">Reference proteome</keyword>
<protein>
    <submittedName>
        <fullName evidence="1">Uncharacterized protein</fullName>
    </submittedName>
</protein>
<dbReference type="EMBL" id="CP000743">
    <property type="protein sequence ID" value="ABR56347.1"/>
    <property type="molecule type" value="Genomic_DNA"/>
</dbReference>